<comment type="caution">
    <text evidence="1">The sequence shown here is derived from an EMBL/GenBank/DDBJ whole genome shotgun (WGS) entry which is preliminary data.</text>
</comment>
<accession>A0ACC0U8S8</accession>
<name>A0ACC0U8S8_9AGAM</name>
<keyword evidence="2" id="KW-1185">Reference proteome</keyword>
<evidence type="ECO:0000313" key="2">
    <source>
        <dbReference type="Proteomes" id="UP001207468"/>
    </source>
</evidence>
<dbReference type="EMBL" id="JAGFNK010000124">
    <property type="protein sequence ID" value="KAI9507494.1"/>
    <property type="molecule type" value="Genomic_DNA"/>
</dbReference>
<reference evidence="1" key="1">
    <citation type="submission" date="2021-03" db="EMBL/GenBank/DDBJ databases">
        <title>Evolutionary priming and transition to the ectomycorrhizal habit in an iconic lineage of mushroom-forming fungi: is preadaptation a requirement?</title>
        <authorList>
            <consortium name="DOE Joint Genome Institute"/>
            <person name="Looney B.P."/>
            <person name="Miyauchi S."/>
            <person name="Morin E."/>
            <person name="Drula E."/>
            <person name="Courty P.E."/>
            <person name="Chicoki N."/>
            <person name="Fauchery L."/>
            <person name="Kohler A."/>
            <person name="Kuo A."/>
            <person name="LaButti K."/>
            <person name="Pangilinan J."/>
            <person name="Lipzen A."/>
            <person name="Riley R."/>
            <person name="Andreopoulos W."/>
            <person name="He G."/>
            <person name="Johnson J."/>
            <person name="Barry K.W."/>
            <person name="Grigoriev I.V."/>
            <person name="Nagy L."/>
            <person name="Hibbett D."/>
            <person name="Henrissat B."/>
            <person name="Matheny P.B."/>
            <person name="Labbe J."/>
            <person name="Martin A.F."/>
        </authorList>
    </citation>
    <scope>NUCLEOTIDE SEQUENCE</scope>
    <source>
        <strain evidence="1">BPL698</strain>
    </source>
</reference>
<evidence type="ECO:0000313" key="1">
    <source>
        <dbReference type="EMBL" id="KAI9507494.1"/>
    </source>
</evidence>
<gene>
    <name evidence="1" type="ORF">F5148DRAFT_1204797</name>
</gene>
<proteinExistence type="predicted"/>
<organism evidence="1 2">
    <name type="scientific">Russula earlei</name>
    <dbReference type="NCBI Taxonomy" id="71964"/>
    <lineage>
        <taxon>Eukaryota</taxon>
        <taxon>Fungi</taxon>
        <taxon>Dikarya</taxon>
        <taxon>Basidiomycota</taxon>
        <taxon>Agaricomycotina</taxon>
        <taxon>Agaricomycetes</taxon>
        <taxon>Russulales</taxon>
        <taxon>Russulaceae</taxon>
        <taxon>Russula</taxon>
    </lineage>
</organism>
<sequence>MVSFQCDACTDVVKKPKLDRHYGQCRSSFTCIDCSATFPGPADWKVHTSCITEAEKYQKSLYKGPKTEQQPSNGHQRNSQPELMNTGGKYHQSHQSQSGWSRHQYIRNCASGANSTPLGSPRRMSPVDRSAVEPTPSKADGDVRTANEVGKKGDIGAVTGDQTLNGTKPKRKRRKKHDPPRDQENDAEADESTHVAVEQAQKRPPKKMKRSSEKRTASKSGDGETQPPTEGVPEKSEDKKVKKKKEEKREEGRCEQGDVTEDTVAVEDKKRKKKRKLKLEESVE</sequence>
<protein>
    <submittedName>
        <fullName evidence="1">Uncharacterized protein</fullName>
    </submittedName>
</protein>
<dbReference type="Proteomes" id="UP001207468">
    <property type="component" value="Unassembled WGS sequence"/>
</dbReference>